<reference evidence="2 3" key="1">
    <citation type="journal article" date="2012" name="Genet. Mol. Biol.">
        <title>Analysis of 16S rRNA and mxaF genes revealing insights into Methylobacterium niche-specific plant association.</title>
        <authorList>
            <person name="Dourado M.N."/>
            <person name="Andreote F.D."/>
            <person name="Dini-Andreote F."/>
            <person name="Conti R."/>
            <person name="Araujo J.M."/>
            <person name="Araujo W.L."/>
        </authorList>
    </citation>
    <scope>NUCLEOTIDE SEQUENCE [LARGE SCALE GENOMIC DNA]</scope>
    <source>
        <strain evidence="2 3">SR1.6/4</strain>
    </source>
</reference>
<organism evidence="2 3">
    <name type="scientific">Methylobacterium radiotolerans</name>
    <dbReference type="NCBI Taxonomy" id="31998"/>
    <lineage>
        <taxon>Bacteria</taxon>
        <taxon>Pseudomonadati</taxon>
        <taxon>Pseudomonadota</taxon>
        <taxon>Alphaproteobacteria</taxon>
        <taxon>Hyphomicrobiales</taxon>
        <taxon>Methylobacteriaceae</taxon>
        <taxon>Methylobacterium</taxon>
    </lineage>
</organism>
<comment type="caution">
    <text evidence="2">The sequence shown here is derived from an EMBL/GenBank/DDBJ whole genome shotgun (WGS) entry which is preliminary data.</text>
</comment>
<dbReference type="EMBL" id="MLBY01000003">
    <property type="protein sequence ID" value="MEE7456101.1"/>
    <property type="molecule type" value="Genomic_DNA"/>
</dbReference>
<name>A0ABU7T6D4_9HYPH</name>
<dbReference type="Proteomes" id="UP001349262">
    <property type="component" value="Unassembled WGS sequence"/>
</dbReference>
<keyword evidence="3" id="KW-1185">Reference proteome</keyword>
<accession>A0ABU7T6D4</accession>
<proteinExistence type="predicted"/>
<evidence type="ECO:0000259" key="1">
    <source>
        <dbReference type="Pfam" id="PF21834"/>
    </source>
</evidence>
<dbReference type="Pfam" id="PF21834">
    <property type="entry name" value="DUF6894"/>
    <property type="match status" value="1"/>
</dbReference>
<evidence type="ECO:0000313" key="2">
    <source>
        <dbReference type="EMBL" id="MEE7456101.1"/>
    </source>
</evidence>
<feature type="domain" description="DUF6894" evidence="1">
    <location>
        <begin position="3"/>
        <end position="71"/>
    </location>
</feature>
<protein>
    <recommendedName>
        <fullName evidence="1">DUF6894 domain-containing protein</fullName>
    </recommendedName>
</protein>
<gene>
    <name evidence="2" type="ORF">MRSR164_04570</name>
</gene>
<sequence>MARFFLHLRDGTELIEDPDGSELPDLNAARAEARDAARDIMAGMVRAGELLDGQQIEIRDAAGALLDVVRLKDVLRLT</sequence>
<evidence type="ECO:0000313" key="3">
    <source>
        <dbReference type="Proteomes" id="UP001349262"/>
    </source>
</evidence>
<dbReference type="InterPro" id="IPR054189">
    <property type="entry name" value="DUF6894"/>
</dbReference>